<name>A0A8C5S546_LATLA</name>
<reference evidence="1" key="1">
    <citation type="submission" date="2025-08" db="UniProtKB">
        <authorList>
            <consortium name="Ensembl"/>
        </authorList>
    </citation>
    <scope>IDENTIFICATION</scope>
</reference>
<dbReference type="Proteomes" id="UP000694406">
    <property type="component" value="Unplaced"/>
</dbReference>
<protein>
    <submittedName>
        <fullName evidence="1">Uncharacterized protein</fullName>
    </submittedName>
</protein>
<dbReference type="AlphaFoldDB" id="A0A8C5S546"/>
<organism evidence="1 2">
    <name type="scientific">Laticauda laticaudata</name>
    <name type="common">Blue-ringed sea krait</name>
    <name type="synonym">Blue-lipped sea krait</name>
    <dbReference type="NCBI Taxonomy" id="8630"/>
    <lineage>
        <taxon>Eukaryota</taxon>
        <taxon>Metazoa</taxon>
        <taxon>Chordata</taxon>
        <taxon>Craniata</taxon>
        <taxon>Vertebrata</taxon>
        <taxon>Euteleostomi</taxon>
        <taxon>Lepidosauria</taxon>
        <taxon>Squamata</taxon>
        <taxon>Bifurcata</taxon>
        <taxon>Unidentata</taxon>
        <taxon>Episquamata</taxon>
        <taxon>Toxicofera</taxon>
        <taxon>Serpentes</taxon>
        <taxon>Colubroidea</taxon>
        <taxon>Elapidae</taxon>
        <taxon>Laticaudinae</taxon>
        <taxon>Laticauda</taxon>
    </lineage>
</organism>
<keyword evidence="2" id="KW-1185">Reference proteome</keyword>
<evidence type="ECO:0000313" key="2">
    <source>
        <dbReference type="Proteomes" id="UP000694406"/>
    </source>
</evidence>
<dbReference type="GeneTree" id="ENSGT00960000192399"/>
<sequence>MFFEVNIKEHTSLQNLWNTTKAYLRGQTTAYIARKKKEKESDELQNDIRKLERQAQLTPENEQIIRKRKKDGSSNYKIRRERYKTIWKRKKK</sequence>
<evidence type="ECO:0000313" key="1">
    <source>
        <dbReference type="Ensembl" id="ENSLLTP00000011500.1"/>
    </source>
</evidence>
<dbReference type="Ensembl" id="ENSLLTT00000011955.1">
    <property type="protein sequence ID" value="ENSLLTP00000011500.1"/>
    <property type="gene ID" value="ENSLLTG00000008852.1"/>
</dbReference>
<accession>A0A8C5S546</accession>
<reference evidence="1" key="2">
    <citation type="submission" date="2025-09" db="UniProtKB">
        <authorList>
            <consortium name="Ensembl"/>
        </authorList>
    </citation>
    <scope>IDENTIFICATION</scope>
</reference>
<proteinExistence type="predicted"/>